<keyword evidence="2" id="KW-1185">Reference proteome</keyword>
<dbReference type="Pfam" id="PF14004">
    <property type="entry name" value="DUF4227"/>
    <property type="match status" value="1"/>
</dbReference>
<organism evidence="1 2">
    <name type="scientific">Dethiobacter alkaliphilus AHT 1</name>
    <dbReference type="NCBI Taxonomy" id="555088"/>
    <lineage>
        <taxon>Bacteria</taxon>
        <taxon>Bacillati</taxon>
        <taxon>Bacillota</taxon>
        <taxon>Dethiobacteria</taxon>
        <taxon>Dethiobacterales</taxon>
        <taxon>Dethiobacteraceae</taxon>
        <taxon>Dethiobacter</taxon>
    </lineage>
</organism>
<sequence>MIIVLGKKVYRLAVVILLLLLLLPLIHYYALRVIEPQAVHYQKPRGEALKVSAETEENGQLSRTIPRFLQYVHEFYQNGL</sequence>
<proteinExistence type="predicted"/>
<dbReference type="Proteomes" id="UP000006443">
    <property type="component" value="Unassembled WGS sequence"/>
</dbReference>
<dbReference type="EMBL" id="ACJM01000003">
    <property type="protein sequence ID" value="EEG78298.1"/>
    <property type="molecule type" value="Genomic_DNA"/>
</dbReference>
<accession>C0GE04</accession>
<dbReference type="InterPro" id="IPR025321">
    <property type="entry name" value="DUF4227"/>
</dbReference>
<name>C0GE04_DETAL</name>
<protein>
    <submittedName>
        <fullName evidence="1">Uncharacterized protein</fullName>
    </submittedName>
</protein>
<gene>
    <name evidence="1" type="ORF">DealDRAFT_0713</name>
</gene>
<evidence type="ECO:0000313" key="1">
    <source>
        <dbReference type="EMBL" id="EEG78298.1"/>
    </source>
</evidence>
<dbReference type="AlphaFoldDB" id="C0GE04"/>
<comment type="caution">
    <text evidence="1">The sequence shown here is derived from an EMBL/GenBank/DDBJ whole genome shotgun (WGS) entry which is preliminary data.</text>
</comment>
<dbReference type="RefSeq" id="WP_008514935.1">
    <property type="nucleotide sequence ID" value="NZ_ACJM01000003.1"/>
</dbReference>
<reference evidence="1 2" key="1">
    <citation type="submission" date="2009-02" db="EMBL/GenBank/DDBJ databases">
        <title>Sequencing of the draft genome and assembly of Dethiobacter alkaliphilus AHT 1.</title>
        <authorList>
            <consortium name="US DOE Joint Genome Institute (JGI-PGF)"/>
            <person name="Lucas S."/>
            <person name="Copeland A."/>
            <person name="Lapidus A."/>
            <person name="Glavina del Rio T."/>
            <person name="Dalin E."/>
            <person name="Tice H."/>
            <person name="Bruce D."/>
            <person name="Goodwin L."/>
            <person name="Pitluck S."/>
            <person name="Larimer F."/>
            <person name="Land M.L."/>
            <person name="Hauser L."/>
            <person name="Muyzer G."/>
        </authorList>
    </citation>
    <scope>NUCLEOTIDE SEQUENCE [LARGE SCALE GENOMIC DNA]</scope>
    <source>
        <strain evidence="1 2">AHT 1</strain>
    </source>
</reference>
<dbReference type="STRING" id="555088.DealDRAFT_0713"/>
<evidence type="ECO:0000313" key="2">
    <source>
        <dbReference type="Proteomes" id="UP000006443"/>
    </source>
</evidence>